<evidence type="ECO:0000313" key="13">
    <source>
        <dbReference type="EMBL" id="TDS64312.1"/>
    </source>
</evidence>
<feature type="transmembrane region" description="Helical" evidence="10">
    <location>
        <begin position="149"/>
        <end position="170"/>
    </location>
</feature>
<protein>
    <recommendedName>
        <fullName evidence="3">histidine kinase</fullName>
        <ecNumber evidence="3">2.7.13.3</ecNumber>
    </recommendedName>
</protein>
<dbReference type="InterPro" id="IPR050398">
    <property type="entry name" value="HssS/ArlS-like"/>
</dbReference>
<evidence type="ECO:0000313" key="14">
    <source>
        <dbReference type="Proteomes" id="UP000295215"/>
    </source>
</evidence>
<dbReference type="Gene3D" id="3.30.565.10">
    <property type="entry name" value="Histidine kinase-like ATPase, C-terminal domain"/>
    <property type="match status" value="1"/>
</dbReference>
<dbReference type="InterPro" id="IPR036097">
    <property type="entry name" value="HisK_dim/P_sf"/>
</dbReference>
<keyword evidence="4" id="KW-0597">Phosphoprotein</keyword>
<keyword evidence="5" id="KW-0808">Transferase</keyword>
<gene>
    <name evidence="13" type="ORF">C8P70_10428</name>
</gene>
<reference evidence="13 14" key="1">
    <citation type="submission" date="2019-03" db="EMBL/GenBank/DDBJ databases">
        <title>Genomic Encyclopedia of Archaeal and Bacterial Type Strains, Phase II (KMG-II): from individual species to whole genera.</title>
        <authorList>
            <person name="Goeker M."/>
        </authorList>
    </citation>
    <scope>NUCLEOTIDE SEQUENCE [LARGE SCALE GENOMIC DNA]</scope>
    <source>
        <strain evidence="13 14">DSM 28213</strain>
    </source>
</reference>
<evidence type="ECO:0000256" key="7">
    <source>
        <dbReference type="ARBA" id="ARBA00022777"/>
    </source>
</evidence>
<feature type="domain" description="Histidine kinase" evidence="11">
    <location>
        <begin position="237"/>
        <end position="449"/>
    </location>
</feature>
<keyword evidence="6 10" id="KW-0812">Transmembrane</keyword>
<dbReference type="EC" id="2.7.13.3" evidence="3"/>
<dbReference type="PANTHER" id="PTHR45528:SF12">
    <property type="entry name" value="SENSOR HISTIDINE KINASE ARSS"/>
    <property type="match status" value="1"/>
</dbReference>
<evidence type="ECO:0000259" key="12">
    <source>
        <dbReference type="PROSITE" id="PS50885"/>
    </source>
</evidence>
<dbReference type="PROSITE" id="PS50885">
    <property type="entry name" value="HAMP"/>
    <property type="match status" value="1"/>
</dbReference>
<dbReference type="RefSeq" id="WP_133711768.1">
    <property type="nucleotide sequence ID" value="NZ_SOAG01000004.1"/>
</dbReference>
<dbReference type="InterPro" id="IPR003661">
    <property type="entry name" value="HisK_dim/P_dom"/>
</dbReference>
<evidence type="ECO:0000256" key="2">
    <source>
        <dbReference type="ARBA" id="ARBA00004141"/>
    </source>
</evidence>
<evidence type="ECO:0000256" key="3">
    <source>
        <dbReference type="ARBA" id="ARBA00012438"/>
    </source>
</evidence>
<evidence type="ECO:0000259" key="11">
    <source>
        <dbReference type="PROSITE" id="PS50109"/>
    </source>
</evidence>
<dbReference type="SUPFAM" id="SSF55874">
    <property type="entry name" value="ATPase domain of HSP90 chaperone/DNA topoisomerase II/histidine kinase"/>
    <property type="match status" value="1"/>
</dbReference>
<dbReference type="SMART" id="SM00388">
    <property type="entry name" value="HisKA"/>
    <property type="match status" value="1"/>
</dbReference>
<dbReference type="Pfam" id="PF00512">
    <property type="entry name" value="HisKA"/>
    <property type="match status" value="1"/>
</dbReference>
<dbReference type="AlphaFoldDB" id="A0A4R7FB12"/>
<evidence type="ECO:0000256" key="4">
    <source>
        <dbReference type="ARBA" id="ARBA00022553"/>
    </source>
</evidence>
<evidence type="ECO:0000256" key="8">
    <source>
        <dbReference type="ARBA" id="ARBA00022989"/>
    </source>
</evidence>
<dbReference type="PRINTS" id="PR00344">
    <property type="entry name" value="BCTRLSENSOR"/>
</dbReference>
<dbReference type="Gene3D" id="6.10.340.10">
    <property type="match status" value="1"/>
</dbReference>
<dbReference type="InterPro" id="IPR005467">
    <property type="entry name" value="His_kinase_dom"/>
</dbReference>
<proteinExistence type="predicted"/>
<dbReference type="InterPro" id="IPR003594">
    <property type="entry name" value="HATPase_dom"/>
</dbReference>
<evidence type="ECO:0000256" key="1">
    <source>
        <dbReference type="ARBA" id="ARBA00000085"/>
    </source>
</evidence>
<sequence>MNLRNRLTFYSTITFGIVFLAASLIILFAFYNRSLNIVFNELKNTSLLSAIYYLEQDELPQSEHSAIKEQFRSTIQSSFVAVYNSSNEVEYGRLEDLRITPKILELVRQNGYFQFKNDKYAYYGIYYPDNQGNFVVFVKTSNEEFITQIRSLIFILITVYIIGLISIFFLSRYISNVAYKPIKDIVKQVNKINYNNLEHGIEVPDTNDELEELIKTYNKLFFRLSESFLIQKNFINYASHEFKTPLAAIAGSLEVFAQKERNPKEYKEVTQQALKNVYKIENILSNLLLLSGLKHSAEQQKENIRIDELIWDIHDALLEKAEEYKTQINIQIEVDDFNILIYKANQTLIHVALYNIIENAVKYSEQKPIDIKLKNKHNKIEITIKDYGKGIENEDLKHINTMFYRGKNVGSISGSGIGLSLAILIFEQNGIEYNIQSKVKEGTKITLLF</sequence>
<feature type="domain" description="HAMP" evidence="12">
    <location>
        <begin position="180"/>
        <end position="229"/>
    </location>
</feature>
<dbReference type="SMART" id="SM00387">
    <property type="entry name" value="HATPase_c"/>
    <property type="match status" value="1"/>
</dbReference>
<dbReference type="CDD" id="cd00082">
    <property type="entry name" value="HisKA"/>
    <property type="match status" value="1"/>
</dbReference>
<organism evidence="13 14">
    <name type="scientific">Myroides indicus</name>
    <dbReference type="NCBI Taxonomy" id="1323422"/>
    <lineage>
        <taxon>Bacteria</taxon>
        <taxon>Pseudomonadati</taxon>
        <taxon>Bacteroidota</taxon>
        <taxon>Flavobacteriia</taxon>
        <taxon>Flavobacteriales</taxon>
        <taxon>Flavobacteriaceae</taxon>
        <taxon>Myroides</taxon>
    </lineage>
</organism>
<comment type="caution">
    <text evidence="13">The sequence shown here is derived from an EMBL/GenBank/DDBJ whole genome shotgun (WGS) entry which is preliminary data.</text>
</comment>
<keyword evidence="8 10" id="KW-1133">Transmembrane helix</keyword>
<evidence type="ECO:0000256" key="5">
    <source>
        <dbReference type="ARBA" id="ARBA00022679"/>
    </source>
</evidence>
<dbReference type="GO" id="GO:0000155">
    <property type="term" value="F:phosphorelay sensor kinase activity"/>
    <property type="evidence" value="ECO:0007669"/>
    <property type="project" value="InterPro"/>
</dbReference>
<keyword evidence="14" id="KW-1185">Reference proteome</keyword>
<dbReference type="GO" id="GO:0016020">
    <property type="term" value="C:membrane"/>
    <property type="evidence" value="ECO:0007669"/>
    <property type="project" value="UniProtKB-SubCell"/>
</dbReference>
<evidence type="ECO:0000256" key="10">
    <source>
        <dbReference type="SAM" id="Phobius"/>
    </source>
</evidence>
<dbReference type="InterPro" id="IPR004358">
    <property type="entry name" value="Sig_transdc_His_kin-like_C"/>
</dbReference>
<keyword evidence="9 10" id="KW-0472">Membrane</keyword>
<dbReference type="Proteomes" id="UP000295215">
    <property type="component" value="Unassembled WGS sequence"/>
</dbReference>
<dbReference type="SUPFAM" id="SSF47384">
    <property type="entry name" value="Homodimeric domain of signal transducing histidine kinase"/>
    <property type="match status" value="1"/>
</dbReference>
<feature type="transmembrane region" description="Helical" evidence="10">
    <location>
        <begin position="7"/>
        <end position="31"/>
    </location>
</feature>
<keyword evidence="7 13" id="KW-0418">Kinase</keyword>
<dbReference type="PROSITE" id="PS50109">
    <property type="entry name" value="HIS_KIN"/>
    <property type="match status" value="1"/>
</dbReference>
<evidence type="ECO:0000256" key="9">
    <source>
        <dbReference type="ARBA" id="ARBA00023136"/>
    </source>
</evidence>
<accession>A0A4R7FB12</accession>
<dbReference type="CDD" id="cd06225">
    <property type="entry name" value="HAMP"/>
    <property type="match status" value="1"/>
</dbReference>
<dbReference type="InterPro" id="IPR003660">
    <property type="entry name" value="HAMP_dom"/>
</dbReference>
<dbReference type="PANTHER" id="PTHR45528">
    <property type="entry name" value="SENSOR HISTIDINE KINASE CPXA"/>
    <property type="match status" value="1"/>
</dbReference>
<dbReference type="Gene3D" id="1.10.287.130">
    <property type="match status" value="1"/>
</dbReference>
<dbReference type="Pfam" id="PF02518">
    <property type="entry name" value="HATPase_c"/>
    <property type="match status" value="1"/>
</dbReference>
<name>A0A4R7FB12_9FLAO</name>
<comment type="subcellular location">
    <subcellularLocation>
        <location evidence="2">Membrane</location>
        <topology evidence="2">Multi-pass membrane protein</topology>
    </subcellularLocation>
</comment>
<dbReference type="EMBL" id="SOAG01000004">
    <property type="protein sequence ID" value="TDS64312.1"/>
    <property type="molecule type" value="Genomic_DNA"/>
</dbReference>
<dbReference type="SUPFAM" id="SSF158472">
    <property type="entry name" value="HAMP domain-like"/>
    <property type="match status" value="1"/>
</dbReference>
<dbReference type="InterPro" id="IPR036890">
    <property type="entry name" value="HATPase_C_sf"/>
</dbReference>
<comment type="catalytic activity">
    <reaction evidence="1">
        <text>ATP + protein L-histidine = ADP + protein N-phospho-L-histidine.</text>
        <dbReference type="EC" id="2.7.13.3"/>
    </reaction>
</comment>
<dbReference type="OrthoDB" id="594725at2"/>
<evidence type="ECO:0000256" key="6">
    <source>
        <dbReference type="ARBA" id="ARBA00022692"/>
    </source>
</evidence>